<protein>
    <submittedName>
        <fullName evidence="1">Uncharacterized protein</fullName>
    </submittedName>
</protein>
<accession>A0A9Q9HEW4</accession>
<dbReference type="Proteomes" id="UP001057991">
    <property type="component" value="Chromosome"/>
</dbReference>
<evidence type="ECO:0000313" key="2">
    <source>
        <dbReference type="Proteomes" id="UP001057991"/>
    </source>
</evidence>
<proteinExistence type="predicted"/>
<sequence length="52" mass="5706">MMRLTKWAEQMPVLTGLTAIFASWGGESAGGNVLIFECHQIFFNGKVMETVG</sequence>
<name>A0A9Q9HEW4_9RHOB</name>
<dbReference type="EMBL" id="CP080776">
    <property type="protein sequence ID" value="UWP95485.1"/>
    <property type="molecule type" value="Genomic_DNA"/>
</dbReference>
<organism evidence="1 2">
    <name type="scientific">Aliiroseovarius crassostreae</name>
    <dbReference type="NCBI Taxonomy" id="154981"/>
    <lineage>
        <taxon>Bacteria</taxon>
        <taxon>Pseudomonadati</taxon>
        <taxon>Pseudomonadota</taxon>
        <taxon>Alphaproteobacteria</taxon>
        <taxon>Rhodobacterales</taxon>
        <taxon>Paracoccaceae</taxon>
        <taxon>Aliiroseovarius</taxon>
    </lineage>
</organism>
<dbReference type="AlphaFoldDB" id="A0A9Q9HEW4"/>
<reference evidence="1" key="1">
    <citation type="submission" date="2021-08" db="EMBL/GenBank/DDBJ databases">
        <authorList>
            <person name="Nwanade C."/>
            <person name="Wang M."/>
            <person name="Masoudi A."/>
            <person name="Yu Z."/>
            <person name="Liu J."/>
        </authorList>
    </citation>
    <scope>NUCLEOTIDE SEQUENCE</scope>
    <source>
        <strain evidence="1">S056</strain>
    </source>
</reference>
<gene>
    <name evidence="1" type="ORF">K3X48_00255</name>
</gene>
<evidence type="ECO:0000313" key="1">
    <source>
        <dbReference type="EMBL" id="UWP95485.1"/>
    </source>
</evidence>
<dbReference type="RefSeq" id="WP_259806084.1">
    <property type="nucleotide sequence ID" value="NZ_CP080774.1"/>
</dbReference>